<gene>
    <name evidence="2" type="ORF">I7412_37470</name>
</gene>
<protein>
    <submittedName>
        <fullName evidence="2">Uncharacterized protein</fullName>
    </submittedName>
</protein>
<dbReference type="AlphaFoldDB" id="A0A937RIA1"/>
<feature type="region of interest" description="Disordered" evidence="1">
    <location>
        <begin position="31"/>
        <end position="59"/>
    </location>
</feature>
<evidence type="ECO:0000313" key="2">
    <source>
        <dbReference type="EMBL" id="MBL7632748.1"/>
    </source>
</evidence>
<reference evidence="2" key="1">
    <citation type="submission" date="2020-12" db="EMBL/GenBank/DDBJ databases">
        <title>Genomic characterization of non-nitrogen-fixing Frankia strains.</title>
        <authorList>
            <person name="Carlos-Shanley C."/>
            <person name="Guerra T."/>
            <person name="Hahn D."/>
        </authorList>
    </citation>
    <scope>NUCLEOTIDE SEQUENCE</scope>
    <source>
        <strain evidence="2">CN6</strain>
    </source>
</reference>
<evidence type="ECO:0000313" key="3">
    <source>
        <dbReference type="Proteomes" id="UP000604475"/>
    </source>
</evidence>
<dbReference type="EMBL" id="JAEACQ010000348">
    <property type="protein sequence ID" value="MBL7632748.1"/>
    <property type="molecule type" value="Genomic_DNA"/>
</dbReference>
<evidence type="ECO:0000256" key="1">
    <source>
        <dbReference type="SAM" id="MobiDB-lite"/>
    </source>
</evidence>
<proteinExistence type="predicted"/>
<organism evidence="2 3">
    <name type="scientific">Frankia nepalensis</name>
    <dbReference type="NCBI Taxonomy" id="1836974"/>
    <lineage>
        <taxon>Bacteria</taxon>
        <taxon>Bacillati</taxon>
        <taxon>Actinomycetota</taxon>
        <taxon>Actinomycetes</taxon>
        <taxon>Frankiales</taxon>
        <taxon>Frankiaceae</taxon>
        <taxon>Frankia</taxon>
    </lineage>
</organism>
<comment type="caution">
    <text evidence="2">The sequence shown here is derived from an EMBL/GenBank/DDBJ whole genome shotgun (WGS) entry which is preliminary data.</text>
</comment>
<dbReference type="Proteomes" id="UP000604475">
    <property type="component" value="Unassembled WGS sequence"/>
</dbReference>
<accession>A0A937RIA1</accession>
<keyword evidence="3" id="KW-1185">Reference proteome</keyword>
<sequence length="59" mass="5725">MTSTAQAVFPYGDSAALPAPAAVAALRAARAQVTDSPVTDPRAADARESGAEAPVGSAA</sequence>
<dbReference type="RefSeq" id="WP_203007341.1">
    <property type="nucleotide sequence ID" value="NZ_JADWYU010000202.1"/>
</dbReference>
<name>A0A937RIA1_9ACTN</name>